<proteinExistence type="predicted"/>
<protein>
    <submittedName>
        <fullName evidence="1">YbaB/EbfC family nucleoid-associated protein</fullName>
    </submittedName>
</protein>
<dbReference type="Pfam" id="PF02575">
    <property type="entry name" value="YbaB_DNA_bd"/>
    <property type="match status" value="1"/>
</dbReference>
<keyword evidence="2" id="KW-1185">Reference proteome</keyword>
<dbReference type="RefSeq" id="WP_205121323.1">
    <property type="nucleotide sequence ID" value="NZ_JAFBCM010000001.1"/>
</dbReference>
<dbReference type="EMBL" id="JBHRZH010000037">
    <property type="protein sequence ID" value="MFC3765291.1"/>
    <property type="molecule type" value="Genomic_DNA"/>
</dbReference>
<organism evidence="1 2">
    <name type="scientific">Tenggerimyces flavus</name>
    <dbReference type="NCBI Taxonomy" id="1708749"/>
    <lineage>
        <taxon>Bacteria</taxon>
        <taxon>Bacillati</taxon>
        <taxon>Actinomycetota</taxon>
        <taxon>Actinomycetes</taxon>
        <taxon>Propionibacteriales</taxon>
        <taxon>Nocardioidaceae</taxon>
        <taxon>Tenggerimyces</taxon>
    </lineage>
</organism>
<dbReference type="SUPFAM" id="SSF82607">
    <property type="entry name" value="YbaB-like"/>
    <property type="match status" value="1"/>
</dbReference>
<dbReference type="InterPro" id="IPR036894">
    <property type="entry name" value="YbaB-like_sf"/>
</dbReference>
<sequence length="149" mass="16310">MTDTTPEPDNGQDLTSYVEELRRTARPGGDPRQLLGPLHERISAMTRQLAELQTQAFEGRVDDDDRVVAVVDGRGTLLRMRVSPFAMRDLDAAELSRACTEALAAARINAAESMGEALKRLTGFDLVNAPPLPDPGQIWQARKASGWNP</sequence>
<evidence type="ECO:0000313" key="2">
    <source>
        <dbReference type="Proteomes" id="UP001595699"/>
    </source>
</evidence>
<dbReference type="Proteomes" id="UP001595699">
    <property type="component" value="Unassembled WGS sequence"/>
</dbReference>
<dbReference type="Gene3D" id="3.30.1310.10">
    <property type="entry name" value="Nucleoid-associated protein YbaB-like domain"/>
    <property type="match status" value="1"/>
</dbReference>
<reference evidence="2" key="1">
    <citation type="journal article" date="2019" name="Int. J. Syst. Evol. Microbiol.">
        <title>The Global Catalogue of Microorganisms (GCM) 10K type strain sequencing project: providing services to taxonomists for standard genome sequencing and annotation.</title>
        <authorList>
            <consortium name="The Broad Institute Genomics Platform"/>
            <consortium name="The Broad Institute Genome Sequencing Center for Infectious Disease"/>
            <person name="Wu L."/>
            <person name="Ma J."/>
        </authorList>
    </citation>
    <scope>NUCLEOTIDE SEQUENCE [LARGE SCALE GENOMIC DNA]</scope>
    <source>
        <strain evidence="2">CGMCC 4.7241</strain>
    </source>
</reference>
<accession>A0ABV7YKX4</accession>
<name>A0ABV7YKX4_9ACTN</name>
<dbReference type="InterPro" id="IPR004401">
    <property type="entry name" value="YbaB/EbfC"/>
</dbReference>
<evidence type="ECO:0000313" key="1">
    <source>
        <dbReference type="EMBL" id="MFC3765291.1"/>
    </source>
</evidence>
<comment type="caution">
    <text evidence="1">The sequence shown here is derived from an EMBL/GenBank/DDBJ whole genome shotgun (WGS) entry which is preliminary data.</text>
</comment>
<gene>
    <name evidence="1" type="ORF">ACFOUW_30955</name>
</gene>